<evidence type="ECO:0000313" key="2">
    <source>
        <dbReference type="EMBL" id="KAL0574848.1"/>
    </source>
</evidence>
<protein>
    <submittedName>
        <fullName evidence="2">Uncharacterized protein</fullName>
    </submittedName>
</protein>
<gene>
    <name evidence="2" type="ORF">V5O48_007121</name>
</gene>
<proteinExistence type="predicted"/>
<name>A0ABR3FHL0_9AGAR</name>
<dbReference type="Proteomes" id="UP001465976">
    <property type="component" value="Unassembled WGS sequence"/>
</dbReference>
<accession>A0ABR3FHL0</accession>
<organism evidence="2 3">
    <name type="scientific">Marasmius crinis-equi</name>
    <dbReference type="NCBI Taxonomy" id="585013"/>
    <lineage>
        <taxon>Eukaryota</taxon>
        <taxon>Fungi</taxon>
        <taxon>Dikarya</taxon>
        <taxon>Basidiomycota</taxon>
        <taxon>Agaricomycotina</taxon>
        <taxon>Agaricomycetes</taxon>
        <taxon>Agaricomycetidae</taxon>
        <taxon>Agaricales</taxon>
        <taxon>Marasmiineae</taxon>
        <taxon>Marasmiaceae</taxon>
        <taxon>Marasmius</taxon>
    </lineage>
</organism>
<comment type="caution">
    <text evidence="2">The sequence shown here is derived from an EMBL/GenBank/DDBJ whole genome shotgun (WGS) entry which is preliminary data.</text>
</comment>
<reference evidence="2 3" key="1">
    <citation type="submission" date="2024-02" db="EMBL/GenBank/DDBJ databases">
        <title>A draft genome for the cacao thread blight pathogen Marasmius crinis-equi.</title>
        <authorList>
            <person name="Cohen S.P."/>
            <person name="Baruah I.K."/>
            <person name="Amoako-Attah I."/>
            <person name="Bukari Y."/>
            <person name="Meinhardt L.W."/>
            <person name="Bailey B.A."/>
        </authorList>
    </citation>
    <scope>NUCLEOTIDE SEQUENCE [LARGE SCALE GENOMIC DNA]</scope>
    <source>
        <strain evidence="2 3">GH-76</strain>
    </source>
</reference>
<dbReference type="EMBL" id="JBAHYK010000360">
    <property type="protein sequence ID" value="KAL0574848.1"/>
    <property type="molecule type" value="Genomic_DNA"/>
</dbReference>
<evidence type="ECO:0000313" key="3">
    <source>
        <dbReference type="Proteomes" id="UP001465976"/>
    </source>
</evidence>
<sequence length="177" mass="20081">MPPDDDMNPDQTVIRRETTPPRFGPPEEVDMQLDLLGTAERQWLGNRGWSGPKLEEIIRLRSHAREEKLAELSRRKGVRRTSRLSKRSDVKSLLMGSPRQLQNQRIALKYQGDFKRARNEISELLSQIGLLEGVPYPTWALTQRVKPSPEVDYLAEQIGEMAVADENEGGSGMDDSV</sequence>
<keyword evidence="3" id="KW-1185">Reference proteome</keyword>
<evidence type="ECO:0000256" key="1">
    <source>
        <dbReference type="SAM" id="MobiDB-lite"/>
    </source>
</evidence>
<feature type="region of interest" description="Disordered" evidence="1">
    <location>
        <begin position="1"/>
        <end position="26"/>
    </location>
</feature>